<feature type="region of interest" description="Disordered" evidence="12">
    <location>
        <begin position="263"/>
        <end position="316"/>
    </location>
</feature>
<dbReference type="SUPFAM" id="SSF54791">
    <property type="entry name" value="Eukaryotic type KH-domain (KH-domain type I)"/>
    <property type="match status" value="2"/>
</dbReference>
<comment type="subcellular location">
    <subcellularLocation>
        <location evidence="2">Cytoplasm</location>
    </subcellularLocation>
    <subcellularLocation>
        <location evidence="1">Nucleus</location>
    </subcellularLocation>
</comment>
<protein>
    <submittedName>
        <fullName evidence="14">Mex-3 RNA binding family member D</fullName>
    </submittedName>
</protein>
<evidence type="ECO:0000256" key="9">
    <source>
        <dbReference type="ARBA" id="ARBA00023242"/>
    </source>
</evidence>
<feature type="region of interest" description="Disordered" evidence="12">
    <location>
        <begin position="137"/>
        <end position="158"/>
    </location>
</feature>
<dbReference type="SUPFAM" id="SSF57850">
    <property type="entry name" value="RING/U-box"/>
    <property type="match status" value="1"/>
</dbReference>
<evidence type="ECO:0000256" key="6">
    <source>
        <dbReference type="ARBA" id="ARBA00022771"/>
    </source>
</evidence>
<dbReference type="InterPro" id="IPR004087">
    <property type="entry name" value="KH_dom"/>
</dbReference>
<dbReference type="Proteomes" id="UP000472262">
    <property type="component" value="Unassembled WGS sequence"/>
</dbReference>
<evidence type="ECO:0000256" key="7">
    <source>
        <dbReference type="ARBA" id="ARBA00022833"/>
    </source>
</evidence>
<dbReference type="GO" id="GO:0003723">
    <property type="term" value="F:RNA binding"/>
    <property type="evidence" value="ECO:0007669"/>
    <property type="project" value="UniProtKB-UniRule"/>
</dbReference>
<dbReference type="InterPro" id="IPR013083">
    <property type="entry name" value="Znf_RING/FYVE/PHD"/>
</dbReference>
<dbReference type="Gene3D" id="3.30.40.10">
    <property type="entry name" value="Zinc/RING finger domain, C3HC4 (zinc finger)"/>
    <property type="match status" value="1"/>
</dbReference>
<dbReference type="InterPro" id="IPR047226">
    <property type="entry name" value="KH-I_MEX3_rpt2"/>
</dbReference>
<dbReference type="FunFam" id="3.30.1370.10:FF:000012">
    <property type="entry name" value="Mex-3 RNA-binding family member D"/>
    <property type="match status" value="1"/>
</dbReference>
<evidence type="ECO:0000259" key="13">
    <source>
        <dbReference type="PROSITE" id="PS50089"/>
    </source>
</evidence>
<dbReference type="InterPro" id="IPR047227">
    <property type="entry name" value="MEX3"/>
</dbReference>
<dbReference type="CDD" id="cd16518">
    <property type="entry name" value="RING-HC_MEX3"/>
    <property type="match status" value="1"/>
</dbReference>
<keyword evidence="9" id="KW-0539">Nucleus</keyword>
<dbReference type="Pfam" id="PF13920">
    <property type="entry name" value="zf-C3HC4_3"/>
    <property type="match status" value="1"/>
</dbReference>
<dbReference type="CDD" id="cd22423">
    <property type="entry name" value="KH-I_MEX3_rpt1"/>
    <property type="match status" value="1"/>
</dbReference>
<evidence type="ECO:0000256" key="4">
    <source>
        <dbReference type="ARBA" id="ARBA00022723"/>
    </source>
</evidence>
<evidence type="ECO:0000256" key="2">
    <source>
        <dbReference type="ARBA" id="ARBA00004496"/>
    </source>
</evidence>
<dbReference type="InterPro" id="IPR001841">
    <property type="entry name" value="Znf_RING"/>
</dbReference>
<evidence type="ECO:0000256" key="12">
    <source>
        <dbReference type="SAM" id="MobiDB-lite"/>
    </source>
</evidence>
<accession>A0A672RMV5</accession>
<evidence type="ECO:0000313" key="15">
    <source>
        <dbReference type="Proteomes" id="UP000472262"/>
    </source>
</evidence>
<dbReference type="SMART" id="SM00322">
    <property type="entry name" value="KH"/>
    <property type="match status" value="2"/>
</dbReference>
<dbReference type="AlphaFoldDB" id="A0A672RMV5"/>
<dbReference type="InterPro" id="IPR036612">
    <property type="entry name" value="KH_dom_type_1_sf"/>
</dbReference>
<organism evidence="14 15">
    <name type="scientific">Sinocyclocheilus grahami</name>
    <name type="common">Dianchi golden-line fish</name>
    <name type="synonym">Barbus grahami</name>
    <dbReference type="NCBI Taxonomy" id="75366"/>
    <lineage>
        <taxon>Eukaryota</taxon>
        <taxon>Metazoa</taxon>
        <taxon>Chordata</taxon>
        <taxon>Craniata</taxon>
        <taxon>Vertebrata</taxon>
        <taxon>Euteleostomi</taxon>
        <taxon>Actinopterygii</taxon>
        <taxon>Neopterygii</taxon>
        <taxon>Teleostei</taxon>
        <taxon>Ostariophysi</taxon>
        <taxon>Cypriniformes</taxon>
        <taxon>Cyprinidae</taxon>
        <taxon>Cyprininae</taxon>
        <taxon>Sinocyclocheilus</taxon>
    </lineage>
</organism>
<dbReference type="PANTHER" id="PTHR23285">
    <property type="entry name" value="RING FINGER AND KH DOMAIN CONTAINING PROTEIN 1"/>
    <property type="match status" value="1"/>
</dbReference>
<dbReference type="GO" id="GO:0005634">
    <property type="term" value="C:nucleus"/>
    <property type="evidence" value="ECO:0007669"/>
    <property type="project" value="UniProtKB-SubCell"/>
</dbReference>
<reference evidence="14" key="2">
    <citation type="submission" date="2025-09" db="UniProtKB">
        <authorList>
            <consortium name="Ensembl"/>
        </authorList>
    </citation>
    <scope>IDENTIFICATION</scope>
</reference>
<feature type="region of interest" description="Disordered" evidence="12">
    <location>
        <begin position="347"/>
        <end position="422"/>
    </location>
</feature>
<dbReference type="SMART" id="SM00184">
    <property type="entry name" value="RING"/>
    <property type="match status" value="1"/>
</dbReference>
<dbReference type="InterPro" id="IPR004088">
    <property type="entry name" value="KH_dom_type_1"/>
</dbReference>
<evidence type="ECO:0000256" key="5">
    <source>
        <dbReference type="ARBA" id="ARBA00022737"/>
    </source>
</evidence>
<keyword evidence="15" id="KW-1185">Reference proteome</keyword>
<name>A0A672RMV5_SINGR</name>
<keyword evidence="6 11" id="KW-0863">Zinc-finger</keyword>
<dbReference type="Gene3D" id="3.30.1370.10">
    <property type="entry name" value="K Homology domain, type 1"/>
    <property type="match status" value="2"/>
</dbReference>
<dbReference type="PROSITE" id="PS50089">
    <property type="entry name" value="ZF_RING_2"/>
    <property type="match status" value="1"/>
</dbReference>
<evidence type="ECO:0000256" key="1">
    <source>
        <dbReference type="ARBA" id="ARBA00004123"/>
    </source>
</evidence>
<dbReference type="GO" id="GO:0005737">
    <property type="term" value="C:cytoplasm"/>
    <property type="evidence" value="ECO:0007669"/>
    <property type="project" value="UniProtKB-SubCell"/>
</dbReference>
<keyword evidence="3" id="KW-0963">Cytoplasm</keyword>
<evidence type="ECO:0000256" key="10">
    <source>
        <dbReference type="PROSITE-ProRule" id="PRU00117"/>
    </source>
</evidence>
<evidence type="ECO:0000313" key="14">
    <source>
        <dbReference type="Ensembl" id="ENSSGRP00000089971.1"/>
    </source>
</evidence>
<dbReference type="CDD" id="cd22424">
    <property type="entry name" value="KH-I_MEX3_rpt2"/>
    <property type="match status" value="1"/>
</dbReference>
<keyword evidence="8 10" id="KW-0694">RNA-binding</keyword>
<dbReference type="FunFam" id="3.30.1370.10:FF:000013">
    <property type="entry name" value="Mex-3 RNA-binding family member B"/>
    <property type="match status" value="1"/>
</dbReference>
<dbReference type="GO" id="GO:0008270">
    <property type="term" value="F:zinc ion binding"/>
    <property type="evidence" value="ECO:0007669"/>
    <property type="project" value="UniProtKB-KW"/>
</dbReference>
<feature type="compositionally biased region" description="Low complexity" evidence="12">
    <location>
        <begin position="301"/>
        <end position="316"/>
    </location>
</feature>
<feature type="compositionally biased region" description="Low complexity" evidence="12">
    <location>
        <begin position="389"/>
        <end position="411"/>
    </location>
</feature>
<evidence type="ECO:0000256" key="11">
    <source>
        <dbReference type="PROSITE-ProRule" id="PRU00175"/>
    </source>
</evidence>
<dbReference type="Ensembl" id="ENSSGRT00000095743.1">
    <property type="protein sequence ID" value="ENSSGRP00000089971.1"/>
    <property type="gene ID" value="ENSSGRG00000045102.1"/>
</dbReference>
<reference evidence="14" key="1">
    <citation type="submission" date="2025-08" db="UniProtKB">
        <authorList>
            <consortium name="Ensembl"/>
        </authorList>
    </citation>
    <scope>IDENTIFICATION</scope>
</reference>
<evidence type="ECO:0000256" key="3">
    <source>
        <dbReference type="ARBA" id="ARBA00022490"/>
    </source>
</evidence>
<feature type="domain" description="RING-type" evidence="13">
    <location>
        <begin position="445"/>
        <end position="485"/>
    </location>
</feature>
<dbReference type="FunFam" id="3.30.40.10:FF:000090">
    <property type="entry name" value="Mex-3 RNA-binding family member C"/>
    <property type="match status" value="1"/>
</dbReference>
<evidence type="ECO:0000256" key="8">
    <source>
        <dbReference type="ARBA" id="ARBA00022884"/>
    </source>
</evidence>
<dbReference type="PANTHER" id="PTHR23285:SF3">
    <property type="entry name" value="RNA-BINDING PROTEIN MEX3D"/>
    <property type="match status" value="1"/>
</dbReference>
<proteinExistence type="predicted"/>
<gene>
    <name evidence="14" type="primary">LOC107596262</name>
</gene>
<dbReference type="Pfam" id="PF00013">
    <property type="entry name" value="KH_1"/>
    <property type="match status" value="2"/>
</dbReference>
<sequence>MPSPLFQPDIMDHEMVASSTGQSGGVTEQESRDEDHQEALRFALDQLSLMASVLRKRSVNMTECVPVPTSEHVAEIVGRQGCKIKALRAKTNTYIKTPVRGEEPVFIVTGRREDVEMAKREIISATEHFSMIRASRCKAGANGPGSSGSLPGPPNLPGQTTIQVRVPYRVVGLVVGPKGATIKRIQQQTHTYIVTPSREKDPVFEVTGMPENVDRAREEIETHITLRTGAFVDLQGDNDFHNNGTDVSLEGLGALGLSGALWSRATHSAPPPPPQMHHSTRKMSSESFSATRRAADGGGSPTSPFSTSSAGGSFSFAGDSTPNLPATSEDLGFEFGAANIWAPFVNGAKQQKQPPPPPVRRNSSGLSGGAVTPRLSPDPDHPVARRAQSDPSGGSSTGYSSCSASSLPGGSPTDSEGGGSGVGIASTMLGRLKAGGLAGMVSRDCFVCCESEVTAALVPCGHNLFCMDCAGQICQSQDPECPICHTPATQCIRIFS</sequence>
<dbReference type="InterPro" id="IPR047228">
    <property type="entry name" value="KH-I_MEX3_rpt1"/>
</dbReference>
<keyword evidence="4" id="KW-0479">Metal-binding</keyword>
<keyword evidence="5" id="KW-0677">Repeat</keyword>
<dbReference type="PROSITE" id="PS50084">
    <property type="entry name" value="KH_TYPE_1"/>
    <property type="match status" value="2"/>
</dbReference>
<keyword evidence="7" id="KW-0862">Zinc</keyword>